<dbReference type="Proteomes" id="UP001500279">
    <property type="component" value="Unassembled WGS sequence"/>
</dbReference>
<accession>A0ABN1JWP0</accession>
<keyword evidence="1" id="KW-0732">Signal</keyword>
<gene>
    <name evidence="2" type="ORF">GCM10009107_17260</name>
</gene>
<dbReference type="RefSeq" id="WP_141286096.1">
    <property type="nucleotide sequence ID" value="NZ_BAAAEW010000008.1"/>
</dbReference>
<name>A0ABN1JWP0_9BURK</name>
<organism evidence="2 3">
    <name type="scientific">Ideonella azotifigens</name>
    <dbReference type="NCBI Taxonomy" id="513160"/>
    <lineage>
        <taxon>Bacteria</taxon>
        <taxon>Pseudomonadati</taxon>
        <taxon>Pseudomonadota</taxon>
        <taxon>Betaproteobacteria</taxon>
        <taxon>Burkholderiales</taxon>
        <taxon>Sphaerotilaceae</taxon>
        <taxon>Ideonella</taxon>
    </lineage>
</organism>
<keyword evidence="3" id="KW-1185">Reference proteome</keyword>
<feature type="signal peptide" evidence="1">
    <location>
        <begin position="1"/>
        <end position="23"/>
    </location>
</feature>
<evidence type="ECO:0000313" key="3">
    <source>
        <dbReference type="Proteomes" id="UP001500279"/>
    </source>
</evidence>
<protein>
    <recommendedName>
        <fullName evidence="4">DUF4360 domain-containing protein</fullName>
    </recommendedName>
</protein>
<evidence type="ECO:0008006" key="4">
    <source>
        <dbReference type="Google" id="ProtNLM"/>
    </source>
</evidence>
<proteinExistence type="predicted"/>
<evidence type="ECO:0000313" key="2">
    <source>
        <dbReference type="EMBL" id="GAA0748145.1"/>
    </source>
</evidence>
<reference evidence="2 3" key="1">
    <citation type="journal article" date="2019" name="Int. J. Syst. Evol. Microbiol.">
        <title>The Global Catalogue of Microorganisms (GCM) 10K type strain sequencing project: providing services to taxonomists for standard genome sequencing and annotation.</title>
        <authorList>
            <consortium name="The Broad Institute Genomics Platform"/>
            <consortium name="The Broad Institute Genome Sequencing Center for Infectious Disease"/>
            <person name="Wu L."/>
            <person name="Ma J."/>
        </authorList>
    </citation>
    <scope>NUCLEOTIDE SEQUENCE [LARGE SCALE GENOMIC DNA]</scope>
    <source>
        <strain evidence="2 3">JCM 15503</strain>
    </source>
</reference>
<evidence type="ECO:0000256" key="1">
    <source>
        <dbReference type="SAM" id="SignalP"/>
    </source>
</evidence>
<feature type="chain" id="PRO_5046612930" description="DUF4360 domain-containing protein" evidence="1">
    <location>
        <begin position="24"/>
        <end position="268"/>
    </location>
</feature>
<comment type="caution">
    <text evidence="2">The sequence shown here is derived from an EMBL/GenBank/DDBJ whole genome shotgun (WGS) entry which is preliminary data.</text>
</comment>
<sequence>MTSRFLLSAIAAAGLLCHAGAQAGWVTVSDSGSPVLSTCNPKSASGTQSATLATCKITALPSYAADGYIVATSVPQRTTNISVTGDTGTAVVGKLYERVWCHSTNGSTCDATNKFIFGMRANLNTTSTWNSDGETFEINDMFHAVPTGATVEIAYFMGTVAGGTNVDTAQANKYLEYSGRTKKGLGEYAGSPSGLNPTRDNTWINFRADTNALDPDGISSPWSPWVFARLTCATGIDTVAHTSKLRLHEGGEEGQSDIEVLMSGYVCQ</sequence>
<dbReference type="EMBL" id="BAAAEW010000008">
    <property type="protein sequence ID" value="GAA0748145.1"/>
    <property type="molecule type" value="Genomic_DNA"/>
</dbReference>